<dbReference type="Proteomes" id="UP000537131">
    <property type="component" value="Unassembled WGS sequence"/>
</dbReference>
<organism evidence="1 2">
    <name type="scientific">Clostridium muellerianum</name>
    <dbReference type="NCBI Taxonomy" id="2716538"/>
    <lineage>
        <taxon>Bacteria</taxon>
        <taxon>Bacillati</taxon>
        <taxon>Bacillota</taxon>
        <taxon>Clostridia</taxon>
        <taxon>Eubacteriales</taxon>
        <taxon>Clostridiaceae</taxon>
        <taxon>Clostridium</taxon>
    </lineage>
</organism>
<evidence type="ECO:0008006" key="3">
    <source>
        <dbReference type="Google" id="ProtNLM"/>
    </source>
</evidence>
<dbReference type="EMBL" id="JABBNI010000014">
    <property type="protein sequence ID" value="NMM62680.1"/>
    <property type="molecule type" value="Genomic_DNA"/>
</dbReference>
<dbReference type="AlphaFoldDB" id="A0A7Y0EHT8"/>
<accession>A0A7Y0EHT8</accession>
<sequence>MNKKCIFNSNKDCINCGDCNKCDLNSNKKCNNCGKCLELEGYDMKAIKIDEIMEEKNDTEVFENDNCYQVLNDEKESVSSCGEQSECQSNNDDKIEFIDDIDGLREIIEDEGVFKDLTYEEFPGFIRFKTNENN</sequence>
<proteinExistence type="predicted"/>
<keyword evidence="2" id="KW-1185">Reference proteome</keyword>
<protein>
    <recommendedName>
        <fullName evidence="3">Protein containing Zn-finger domain</fullName>
    </recommendedName>
</protein>
<comment type="caution">
    <text evidence="1">The sequence shown here is derived from an EMBL/GenBank/DDBJ whole genome shotgun (WGS) entry which is preliminary data.</text>
</comment>
<name>A0A7Y0EHT8_9CLOT</name>
<evidence type="ECO:0000313" key="2">
    <source>
        <dbReference type="Proteomes" id="UP000537131"/>
    </source>
</evidence>
<reference evidence="1 2" key="1">
    <citation type="submission" date="2020-06" db="EMBL/GenBank/DDBJ databases">
        <title>Complete Genome Sequence of Clostridium muelleri sp. nov. P21T, an Acid-Alcohol Producing Acetogen Isolated from Old Hay.</title>
        <authorList>
            <person name="Duncan K.E."/>
            <person name="Tanner R.S."/>
        </authorList>
    </citation>
    <scope>NUCLEOTIDE SEQUENCE [LARGE SCALE GENOMIC DNA]</scope>
    <source>
        <strain evidence="1 2">P21</strain>
    </source>
</reference>
<evidence type="ECO:0000313" key="1">
    <source>
        <dbReference type="EMBL" id="NMM62680.1"/>
    </source>
</evidence>
<gene>
    <name evidence="1" type="ORF">HBE96_08225</name>
</gene>
<dbReference type="RefSeq" id="WP_169297280.1">
    <property type="nucleotide sequence ID" value="NZ_JABBNI010000014.1"/>
</dbReference>